<dbReference type="RefSeq" id="WP_167071960.1">
    <property type="nucleotide sequence ID" value="NZ_JAAOZC010000001.1"/>
</dbReference>
<protein>
    <submittedName>
        <fullName evidence="7">Mono/diheme cytochrome c family protein</fullName>
    </submittedName>
</protein>
<keyword evidence="3 4" id="KW-0408">Iron</keyword>
<dbReference type="Gene3D" id="1.10.760.10">
    <property type="entry name" value="Cytochrome c-like domain"/>
    <property type="match status" value="1"/>
</dbReference>
<reference evidence="7 8" key="1">
    <citation type="submission" date="2020-03" db="EMBL/GenBank/DDBJ databases">
        <title>Genomic Encyclopedia of Type Strains, Phase III (KMG-III): the genomes of soil and plant-associated and newly described type strains.</title>
        <authorList>
            <person name="Whitman W."/>
        </authorList>
    </citation>
    <scope>NUCLEOTIDE SEQUENCE [LARGE SCALE GENOMIC DNA]</scope>
    <source>
        <strain evidence="7 8">CECT 8804</strain>
    </source>
</reference>
<feature type="domain" description="Cytochrome c" evidence="6">
    <location>
        <begin position="33"/>
        <end position="112"/>
    </location>
</feature>
<evidence type="ECO:0000259" key="6">
    <source>
        <dbReference type="PROSITE" id="PS51007"/>
    </source>
</evidence>
<gene>
    <name evidence="7" type="ORF">FHS31_000736</name>
</gene>
<accession>A0ABX0TQZ6</accession>
<keyword evidence="1 4" id="KW-0349">Heme</keyword>
<name>A0ABX0TQZ6_9SPHN</name>
<evidence type="ECO:0000256" key="3">
    <source>
        <dbReference type="ARBA" id="ARBA00023004"/>
    </source>
</evidence>
<evidence type="ECO:0000313" key="7">
    <source>
        <dbReference type="EMBL" id="NIJ07154.1"/>
    </source>
</evidence>
<feature type="signal peptide" evidence="5">
    <location>
        <begin position="1"/>
        <end position="22"/>
    </location>
</feature>
<dbReference type="EMBL" id="JAAOZC010000001">
    <property type="protein sequence ID" value="NIJ07154.1"/>
    <property type="molecule type" value="Genomic_DNA"/>
</dbReference>
<dbReference type="Pfam" id="PF13442">
    <property type="entry name" value="Cytochrome_CBB3"/>
    <property type="match status" value="1"/>
</dbReference>
<dbReference type="InterPro" id="IPR036909">
    <property type="entry name" value="Cyt_c-like_dom_sf"/>
</dbReference>
<sequence length="138" mass="14307">MRAPLVITIALIALAAPTMTRADTTTQGVYTDDQAAEGAKLYAGQCAMCHGKRLEGTLENPALSGGRFLGNWSHGSVAALADYIHRAMPQMAPGTLTPENSARVVAYLLQQNGMPAGKAALPSDPAALAKIPIGPIKP</sequence>
<feature type="chain" id="PRO_5047072018" evidence="5">
    <location>
        <begin position="23"/>
        <end position="138"/>
    </location>
</feature>
<dbReference type="InterPro" id="IPR009056">
    <property type="entry name" value="Cyt_c-like_dom"/>
</dbReference>
<keyword evidence="5" id="KW-0732">Signal</keyword>
<dbReference type="SUPFAM" id="SSF46626">
    <property type="entry name" value="Cytochrome c"/>
    <property type="match status" value="1"/>
</dbReference>
<evidence type="ECO:0000313" key="8">
    <source>
        <dbReference type="Proteomes" id="UP000727456"/>
    </source>
</evidence>
<evidence type="ECO:0000256" key="1">
    <source>
        <dbReference type="ARBA" id="ARBA00022617"/>
    </source>
</evidence>
<comment type="caution">
    <text evidence="7">The sequence shown here is derived from an EMBL/GenBank/DDBJ whole genome shotgun (WGS) entry which is preliminary data.</text>
</comment>
<dbReference type="PROSITE" id="PS51007">
    <property type="entry name" value="CYTC"/>
    <property type="match status" value="1"/>
</dbReference>
<organism evidence="7 8">
    <name type="scientific">Sphingomonas vulcanisoli</name>
    <dbReference type="NCBI Taxonomy" id="1658060"/>
    <lineage>
        <taxon>Bacteria</taxon>
        <taxon>Pseudomonadati</taxon>
        <taxon>Pseudomonadota</taxon>
        <taxon>Alphaproteobacteria</taxon>
        <taxon>Sphingomonadales</taxon>
        <taxon>Sphingomonadaceae</taxon>
        <taxon>Sphingomonas</taxon>
    </lineage>
</organism>
<keyword evidence="8" id="KW-1185">Reference proteome</keyword>
<proteinExistence type="predicted"/>
<evidence type="ECO:0000256" key="4">
    <source>
        <dbReference type="PROSITE-ProRule" id="PRU00433"/>
    </source>
</evidence>
<evidence type="ECO:0000256" key="5">
    <source>
        <dbReference type="SAM" id="SignalP"/>
    </source>
</evidence>
<evidence type="ECO:0000256" key="2">
    <source>
        <dbReference type="ARBA" id="ARBA00022723"/>
    </source>
</evidence>
<dbReference type="Proteomes" id="UP000727456">
    <property type="component" value="Unassembled WGS sequence"/>
</dbReference>
<keyword evidence="2 4" id="KW-0479">Metal-binding</keyword>